<sequence length="81" mass="9141">MRTRQFRESVVMNLFNDDGSNAGESSNCNANTAGFHYLEHLHLAERKTDAYKDMMSVYKAKQTKGDLVFLPSVSQHPSTLC</sequence>
<keyword evidence="2" id="KW-1185">Reference proteome</keyword>
<reference evidence="1" key="1">
    <citation type="submission" date="2020-08" db="EMBL/GenBank/DDBJ databases">
        <title>Multicomponent nature underlies the extraordinary mechanical properties of spider dragline silk.</title>
        <authorList>
            <person name="Kono N."/>
            <person name="Nakamura H."/>
            <person name="Mori M."/>
            <person name="Yoshida Y."/>
            <person name="Ohtoshi R."/>
            <person name="Malay A.D."/>
            <person name="Moran D.A.P."/>
            <person name="Tomita M."/>
            <person name="Numata K."/>
            <person name="Arakawa K."/>
        </authorList>
    </citation>
    <scope>NUCLEOTIDE SEQUENCE</scope>
</reference>
<proteinExistence type="predicted"/>
<gene>
    <name evidence="1" type="ORF">TNCV_3440511</name>
</gene>
<name>A0A8X7BFH9_TRICX</name>
<protein>
    <submittedName>
        <fullName evidence="1">Uncharacterized protein</fullName>
    </submittedName>
</protein>
<organism evidence="1 2">
    <name type="scientific">Trichonephila clavipes</name>
    <name type="common">Golden silk orbweaver</name>
    <name type="synonym">Nephila clavipes</name>
    <dbReference type="NCBI Taxonomy" id="2585209"/>
    <lineage>
        <taxon>Eukaryota</taxon>
        <taxon>Metazoa</taxon>
        <taxon>Ecdysozoa</taxon>
        <taxon>Arthropoda</taxon>
        <taxon>Chelicerata</taxon>
        <taxon>Arachnida</taxon>
        <taxon>Araneae</taxon>
        <taxon>Araneomorphae</taxon>
        <taxon>Entelegynae</taxon>
        <taxon>Araneoidea</taxon>
        <taxon>Nephilidae</taxon>
        <taxon>Trichonephila</taxon>
    </lineage>
</organism>
<dbReference type="EMBL" id="BMAU01021386">
    <property type="protein sequence ID" value="GFY28684.1"/>
    <property type="molecule type" value="Genomic_DNA"/>
</dbReference>
<dbReference type="AlphaFoldDB" id="A0A8X7BFH9"/>
<dbReference type="Proteomes" id="UP000887159">
    <property type="component" value="Unassembled WGS sequence"/>
</dbReference>
<evidence type="ECO:0000313" key="2">
    <source>
        <dbReference type="Proteomes" id="UP000887159"/>
    </source>
</evidence>
<evidence type="ECO:0000313" key="1">
    <source>
        <dbReference type="EMBL" id="GFY28684.1"/>
    </source>
</evidence>
<comment type="caution">
    <text evidence="1">The sequence shown here is derived from an EMBL/GenBank/DDBJ whole genome shotgun (WGS) entry which is preliminary data.</text>
</comment>
<accession>A0A8X7BFH9</accession>